<feature type="compositionally biased region" description="Basic and acidic residues" evidence="1">
    <location>
        <begin position="115"/>
        <end position="132"/>
    </location>
</feature>
<accession>A0A2I4CYD1</accession>
<organism evidence="2 3">
    <name type="scientific">Austrofundulus limnaeus</name>
    <name type="common">Annual killifish</name>
    <dbReference type="NCBI Taxonomy" id="52670"/>
    <lineage>
        <taxon>Eukaryota</taxon>
        <taxon>Metazoa</taxon>
        <taxon>Chordata</taxon>
        <taxon>Craniata</taxon>
        <taxon>Vertebrata</taxon>
        <taxon>Euteleostomi</taxon>
        <taxon>Actinopterygii</taxon>
        <taxon>Neopterygii</taxon>
        <taxon>Teleostei</taxon>
        <taxon>Neoteleostei</taxon>
        <taxon>Acanthomorphata</taxon>
        <taxon>Ovalentaria</taxon>
        <taxon>Atherinomorphae</taxon>
        <taxon>Cyprinodontiformes</taxon>
        <taxon>Rivulidae</taxon>
        <taxon>Austrofundulus</taxon>
    </lineage>
</organism>
<protein>
    <submittedName>
        <fullName evidence="3">Pollen-specific leucine-rich repeat extensin-like protein 1</fullName>
    </submittedName>
</protein>
<evidence type="ECO:0000256" key="1">
    <source>
        <dbReference type="SAM" id="MobiDB-lite"/>
    </source>
</evidence>
<dbReference type="KEGG" id="alim:106533280"/>
<sequence length="223" mass="25385">MKVQLVLPLTILTSAMLVGFVKIRRKEVEKQEKLSRFQDIKIRVTSEVLQEYQNDQIEGQKHVEKAQSDTKSMEEEVDMLQTKADKTKGDADICLGAKKSDADQLAASETNLNNVKEESQKEMSDLKREVDELKKQLADRSPVCNVLKETPDPIKTMCGIKDEPKPKEEEAPKPEEKKVEPPKPEEKKVEPPKPEEKKVEPPKPEEKKAEPPKPEEKKAEPPK</sequence>
<keyword evidence="2" id="KW-1185">Reference proteome</keyword>
<dbReference type="Proteomes" id="UP000192220">
    <property type="component" value="Unplaced"/>
</dbReference>
<proteinExistence type="predicted"/>
<evidence type="ECO:0000313" key="3">
    <source>
        <dbReference type="RefSeq" id="XP_013884984.1"/>
    </source>
</evidence>
<reference evidence="3" key="1">
    <citation type="submission" date="2025-08" db="UniProtKB">
        <authorList>
            <consortium name="RefSeq"/>
        </authorList>
    </citation>
    <scope>IDENTIFICATION</scope>
    <source>
        <strain evidence="3">Quisiro</strain>
        <tissue evidence="3">Liver</tissue>
    </source>
</reference>
<name>A0A2I4CYD1_AUSLI</name>
<dbReference type="RefSeq" id="XP_013884984.1">
    <property type="nucleotide sequence ID" value="XM_014029530.1"/>
</dbReference>
<dbReference type="InParanoid" id="A0A2I4CYD1"/>
<feature type="compositionally biased region" description="Basic and acidic residues" evidence="1">
    <location>
        <begin position="160"/>
        <end position="223"/>
    </location>
</feature>
<evidence type="ECO:0000313" key="2">
    <source>
        <dbReference type="Proteomes" id="UP000192220"/>
    </source>
</evidence>
<gene>
    <name evidence="3" type="primary">zgc:174935</name>
</gene>
<feature type="region of interest" description="Disordered" evidence="1">
    <location>
        <begin position="113"/>
        <end position="132"/>
    </location>
</feature>
<dbReference type="AlphaFoldDB" id="A0A2I4CYD1"/>
<feature type="region of interest" description="Disordered" evidence="1">
    <location>
        <begin position="137"/>
        <end position="223"/>
    </location>
</feature>
<dbReference type="FunCoup" id="A0A2I4CYD1">
    <property type="interactions" value="1"/>
</dbReference>
<dbReference type="OrthoDB" id="8906012at2759"/>